<dbReference type="EMBL" id="VXIV02001670">
    <property type="protein sequence ID" value="KAF6030809.1"/>
    <property type="molecule type" value="Genomic_DNA"/>
</dbReference>
<protein>
    <submittedName>
        <fullName evidence="1">Uncharacterized protein</fullName>
    </submittedName>
</protein>
<evidence type="ECO:0000313" key="1">
    <source>
        <dbReference type="EMBL" id="KAF6030809.1"/>
    </source>
</evidence>
<accession>A0A7J7JWK6</accession>
<organism evidence="1 2">
    <name type="scientific">Bugula neritina</name>
    <name type="common">Brown bryozoan</name>
    <name type="synonym">Sertularia neritina</name>
    <dbReference type="NCBI Taxonomy" id="10212"/>
    <lineage>
        <taxon>Eukaryota</taxon>
        <taxon>Metazoa</taxon>
        <taxon>Spiralia</taxon>
        <taxon>Lophotrochozoa</taxon>
        <taxon>Bryozoa</taxon>
        <taxon>Gymnolaemata</taxon>
        <taxon>Cheilostomatida</taxon>
        <taxon>Flustrina</taxon>
        <taxon>Buguloidea</taxon>
        <taxon>Bugulidae</taxon>
        <taxon>Bugula</taxon>
    </lineage>
</organism>
<evidence type="ECO:0000313" key="2">
    <source>
        <dbReference type="Proteomes" id="UP000593567"/>
    </source>
</evidence>
<proteinExistence type="predicted"/>
<reference evidence="1" key="1">
    <citation type="submission" date="2020-06" db="EMBL/GenBank/DDBJ databases">
        <title>Draft genome of Bugula neritina, a colonial animal packing powerful symbionts and potential medicines.</title>
        <authorList>
            <person name="Rayko M."/>
        </authorList>
    </citation>
    <scope>NUCLEOTIDE SEQUENCE [LARGE SCALE GENOMIC DNA]</scope>
    <source>
        <strain evidence="1">Kwan_BN1</strain>
    </source>
</reference>
<dbReference type="Proteomes" id="UP000593567">
    <property type="component" value="Unassembled WGS sequence"/>
</dbReference>
<dbReference type="AlphaFoldDB" id="A0A7J7JWK6"/>
<keyword evidence="2" id="KW-1185">Reference proteome</keyword>
<gene>
    <name evidence="1" type="ORF">EB796_010885</name>
</gene>
<comment type="caution">
    <text evidence="1">The sequence shown here is derived from an EMBL/GenBank/DDBJ whole genome shotgun (WGS) entry which is preliminary data.</text>
</comment>
<sequence>MLTNGVLLQSLDKHKMATAMKDNYYGCACESWCSLATLWLIKDAKFLCGVDTVSAMIKTIIMARSIRYRLTFQSSCYLLLISDSKVLNL</sequence>
<name>A0A7J7JWK6_BUGNE</name>